<dbReference type="CDD" id="cd09634">
    <property type="entry name" value="Cas1_I-II-III"/>
    <property type="match status" value="1"/>
</dbReference>
<dbReference type="InterPro" id="IPR002729">
    <property type="entry name" value="CRISPR-assoc_Cas1"/>
</dbReference>
<evidence type="ECO:0000256" key="7">
    <source>
        <dbReference type="ARBA" id="ARBA00023004"/>
    </source>
</evidence>
<comment type="function">
    <text evidence="14">CRISPR (clustered regularly interspaced short palindromic repeat), is an adaptive immune system that provides protection against mobile genetic elements (viruses, transposable elements and conjugative plasmids). CRISPR clusters contain spacers, sequences complementary to antecedent mobile elements, and target invading nucleic acids. CRISPR clusters are transcribed and processed into CRISPR RNA (crRNA). Acts as a dsDNA endonuclease. Involved in the integration of spacer DNA into the CRISPR cassette.</text>
</comment>
<dbReference type="EMBL" id="JAVHUY010000073">
    <property type="protein sequence ID" value="MDQ7911190.1"/>
    <property type="molecule type" value="Genomic_DNA"/>
</dbReference>
<keyword evidence="9 14" id="KW-0051">Antiviral defense</keyword>
<keyword evidence="7" id="KW-0408">Iron</keyword>
<dbReference type="InterPro" id="IPR013343">
    <property type="entry name" value="CRISPR-assoc_prot_Cas4"/>
</dbReference>
<keyword evidence="6 14" id="KW-0460">Magnesium</keyword>
<evidence type="ECO:0000256" key="5">
    <source>
        <dbReference type="ARBA" id="ARBA00022839"/>
    </source>
</evidence>
<dbReference type="InterPro" id="IPR022765">
    <property type="entry name" value="Dna2/Cas4_DUF83"/>
</dbReference>
<dbReference type="RefSeq" id="WP_308718413.1">
    <property type="nucleotide sequence ID" value="NZ_JAVHUY010000073.1"/>
</dbReference>
<organism evidence="16 17">
    <name type="scientific">Phytohabitans maris</name>
    <dbReference type="NCBI Taxonomy" id="3071409"/>
    <lineage>
        <taxon>Bacteria</taxon>
        <taxon>Bacillati</taxon>
        <taxon>Actinomycetota</taxon>
        <taxon>Actinomycetes</taxon>
        <taxon>Micromonosporales</taxon>
        <taxon>Micromonosporaceae</taxon>
    </lineage>
</organism>
<evidence type="ECO:0000256" key="11">
    <source>
        <dbReference type="ARBA" id="ARBA00023211"/>
    </source>
</evidence>
<dbReference type="Gene3D" id="1.20.120.920">
    <property type="entry name" value="CRISPR-associated endonuclease Cas1, C-terminal domain"/>
    <property type="match status" value="1"/>
</dbReference>
<feature type="binding site" evidence="14">
    <location>
        <position position="430"/>
    </location>
    <ligand>
        <name>Mn(2+)</name>
        <dbReference type="ChEBI" id="CHEBI:29035"/>
    </ligand>
</feature>
<comment type="similarity">
    <text evidence="14">Belongs to the CRISPR-associated endonuclease Cas1 family.</text>
</comment>
<dbReference type="InterPro" id="IPR050646">
    <property type="entry name" value="Cas1"/>
</dbReference>
<feature type="binding site" evidence="14">
    <location>
        <position position="359"/>
    </location>
    <ligand>
        <name>Mn(2+)</name>
        <dbReference type="ChEBI" id="CHEBI:29035"/>
    </ligand>
</feature>
<keyword evidence="3 14" id="KW-0255">Endonuclease</keyword>
<proteinExistence type="inferred from homology"/>
<name>A0ABU0ZVX5_9ACTN</name>
<dbReference type="NCBIfam" id="TIGR00287">
    <property type="entry name" value="cas1"/>
    <property type="match status" value="1"/>
</dbReference>
<dbReference type="NCBIfam" id="TIGR00372">
    <property type="entry name" value="cas4"/>
    <property type="match status" value="1"/>
</dbReference>
<keyword evidence="5" id="KW-0269">Exonuclease</keyword>
<keyword evidence="4 14" id="KW-0378">Hydrolase</keyword>
<evidence type="ECO:0000256" key="6">
    <source>
        <dbReference type="ARBA" id="ARBA00022842"/>
    </source>
</evidence>
<keyword evidence="1 14" id="KW-0540">Nuclease</keyword>
<comment type="caution">
    <text evidence="16">The sequence shown here is derived from an EMBL/GenBank/DDBJ whole genome shotgun (WGS) entry which is preliminary data.</text>
</comment>
<dbReference type="InterPro" id="IPR042211">
    <property type="entry name" value="CRISPR-assoc_Cas1_N"/>
</dbReference>
<keyword evidence="8" id="KW-0411">Iron-sulfur</keyword>
<evidence type="ECO:0000313" key="16">
    <source>
        <dbReference type="EMBL" id="MDQ7911190.1"/>
    </source>
</evidence>
<comment type="cofactor">
    <cofactor evidence="14">
        <name>Mg(2+)</name>
        <dbReference type="ChEBI" id="CHEBI:18420"/>
    </cofactor>
    <cofactor evidence="14">
        <name>Mn(2+)</name>
        <dbReference type="ChEBI" id="CHEBI:29035"/>
    </cofactor>
</comment>
<protein>
    <recommendedName>
        <fullName evidence="14">CRISPR-associated endonuclease Cas1</fullName>
        <ecNumber evidence="14">3.1.-.-</ecNumber>
    </recommendedName>
</protein>
<evidence type="ECO:0000259" key="15">
    <source>
        <dbReference type="Pfam" id="PF01930"/>
    </source>
</evidence>
<evidence type="ECO:0000256" key="3">
    <source>
        <dbReference type="ARBA" id="ARBA00022759"/>
    </source>
</evidence>
<evidence type="ECO:0000256" key="8">
    <source>
        <dbReference type="ARBA" id="ARBA00023014"/>
    </source>
</evidence>
<dbReference type="GO" id="GO:0004519">
    <property type="term" value="F:endonuclease activity"/>
    <property type="evidence" value="ECO:0007669"/>
    <property type="project" value="UniProtKB-KW"/>
</dbReference>
<reference evidence="16 17" key="1">
    <citation type="submission" date="2023-08" db="EMBL/GenBank/DDBJ databases">
        <title>Phytohabitans sansha sp. nov., isolated from marine sediment.</title>
        <authorList>
            <person name="Zhao Y."/>
            <person name="Yi K."/>
        </authorList>
    </citation>
    <scope>NUCLEOTIDE SEQUENCE [LARGE SCALE GENOMIC DNA]</scope>
    <source>
        <strain evidence="16 17">ZYX-F-186</strain>
    </source>
</reference>
<accession>A0ABU0ZVX5</accession>
<sequence>MHDTAGEGQRDLVPISLVAHHAFCPRRAWLEAVGESTDTHQMAVGTEAHTPADDPTGSRSGRYRAVDVISHDLGVVGRCDTVELDENAAMTVIEHKATPVRRRPEVTEPMRVQVALLAGALADMGYPVNGQAIYFTNHHTRVDVDLSAEDMALARETVAATVRTLAAEAAPPPLEDDRRCSRCSHITVCLPDERPLAPVTRRIVVADPDTQVLHLTTPGSRAYVTRGRIEVSKSGEKLGTFPIERVQGVVVHGNVDLSSGLIRELLWRSLSVVWCTSSGRVTGWARAAQGPNGGPRLLQHVASHKGRIDLARQFVSAKIANQATLLRRHGDAPTTVARLRELQREALEAPSLTHLFGIEGDAAARYFECFLTMFRTKVVAAEELSFSVRTRRPARDPLNAALNLCYGLLTADALRAVVACGLDPHAGFLHSSGRNKPALALDLVEEFRAPVADSVVINAFNNGEIRARDFSTVLGTTRIGERGRKALIAGYERRVTGTFRHPIFGYDVTWRRAMEIQARLVLGVVDGTQPRYQGIKIR</sequence>
<dbReference type="Proteomes" id="UP001230908">
    <property type="component" value="Unassembled WGS sequence"/>
</dbReference>
<dbReference type="Gene3D" id="3.90.320.10">
    <property type="match status" value="1"/>
</dbReference>
<dbReference type="PANTHER" id="PTHR34353:SF2">
    <property type="entry name" value="CRISPR-ASSOCIATED ENDONUCLEASE CAS1 1"/>
    <property type="match status" value="1"/>
</dbReference>
<evidence type="ECO:0000256" key="2">
    <source>
        <dbReference type="ARBA" id="ARBA00022723"/>
    </source>
</evidence>
<dbReference type="EC" id="3.1.-.-" evidence="14"/>
<evidence type="ECO:0000256" key="10">
    <source>
        <dbReference type="ARBA" id="ARBA00023125"/>
    </source>
</evidence>
<keyword evidence="17" id="KW-1185">Reference proteome</keyword>
<evidence type="ECO:0000256" key="4">
    <source>
        <dbReference type="ARBA" id="ARBA00022801"/>
    </source>
</evidence>
<comment type="subunit">
    <text evidence="13 14">Homodimer, forms a heterotetramer with a Cas2 homodimer.</text>
</comment>
<keyword evidence="11 14" id="KW-0464">Manganese</keyword>
<evidence type="ECO:0000256" key="1">
    <source>
        <dbReference type="ARBA" id="ARBA00022722"/>
    </source>
</evidence>
<evidence type="ECO:0000256" key="14">
    <source>
        <dbReference type="HAMAP-Rule" id="MF_01470"/>
    </source>
</evidence>
<dbReference type="InterPro" id="IPR011604">
    <property type="entry name" value="PDDEXK-like_dom_sf"/>
</dbReference>
<evidence type="ECO:0000256" key="12">
    <source>
        <dbReference type="ARBA" id="ARBA00033996"/>
    </source>
</evidence>
<dbReference type="HAMAP" id="MF_01470">
    <property type="entry name" value="Cas1"/>
    <property type="match status" value="1"/>
</dbReference>
<dbReference type="Pfam" id="PF01930">
    <property type="entry name" value="Cas_Cas4"/>
    <property type="match status" value="1"/>
</dbReference>
<evidence type="ECO:0000256" key="13">
    <source>
        <dbReference type="ARBA" id="ARBA00038592"/>
    </source>
</evidence>
<dbReference type="Pfam" id="PF01867">
    <property type="entry name" value="Cas_Cas1"/>
    <property type="match status" value="1"/>
</dbReference>
<gene>
    <name evidence="14 16" type="primary">cas1</name>
    <name evidence="16" type="ORF">RB614_42550</name>
</gene>
<feature type="domain" description="DUF83" evidence="15">
    <location>
        <begin position="16"/>
        <end position="190"/>
    </location>
</feature>
<feature type="binding site" evidence="14">
    <location>
        <position position="445"/>
    </location>
    <ligand>
        <name>Mn(2+)</name>
        <dbReference type="ChEBI" id="CHEBI:29035"/>
    </ligand>
</feature>
<evidence type="ECO:0000313" key="17">
    <source>
        <dbReference type="Proteomes" id="UP001230908"/>
    </source>
</evidence>
<keyword evidence="10 14" id="KW-0238">DNA-binding</keyword>
<evidence type="ECO:0000256" key="9">
    <source>
        <dbReference type="ARBA" id="ARBA00023118"/>
    </source>
</evidence>
<dbReference type="InterPro" id="IPR042206">
    <property type="entry name" value="CRISPR-assoc_Cas1_C"/>
</dbReference>
<comment type="catalytic activity">
    <reaction evidence="12">
        <text>exonucleolytic cleavage in the 5'- to 3'-direction to yield nucleoside 3'-phosphates.</text>
        <dbReference type="EC" id="3.1.12.1"/>
    </reaction>
</comment>
<dbReference type="Gene3D" id="3.100.10.20">
    <property type="entry name" value="CRISPR-associated endonuclease Cas1, N-terminal domain"/>
    <property type="match status" value="1"/>
</dbReference>
<keyword evidence="2 14" id="KW-0479">Metal-binding</keyword>
<dbReference type="PANTHER" id="PTHR34353">
    <property type="entry name" value="CRISPR-ASSOCIATED ENDONUCLEASE CAS1 1"/>
    <property type="match status" value="1"/>
</dbReference>